<name>A0A561SFM9_9ACTN</name>
<dbReference type="Proteomes" id="UP000317940">
    <property type="component" value="Unassembled WGS sequence"/>
</dbReference>
<sequence>MTRSAARLAAPLLLALAAFGVATPAHADTTLTAGFGTGACTDDGLMPGKVNVDEFDCSAWASGGTGSYTYAFSGVVNATFRGYMSPDDGWGICNLGQHTTVEVTVTDSAGDTATAQTSFLCGEL</sequence>
<evidence type="ECO:0000313" key="3">
    <source>
        <dbReference type="Proteomes" id="UP000317940"/>
    </source>
</evidence>
<keyword evidence="1" id="KW-0732">Signal</keyword>
<organism evidence="2 3">
    <name type="scientific">Kitasatospora viridis</name>
    <dbReference type="NCBI Taxonomy" id="281105"/>
    <lineage>
        <taxon>Bacteria</taxon>
        <taxon>Bacillati</taxon>
        <taxon>Actinomycetota</taxon>
        <taxon>Actinomycetes</taxon>
        <taxon>Kitasatosporales</taxon>
        <taxon>Streptomycetaceae</taxon>
        <taxon>Kitasatospora</taxon>
    </lineage>
</organism>
<comment type="caution">
    <text evidence="2">The sequence shown here is derived from an EMBL/GenBank/DDBJ whole genome shotgun (WGS) entry which is preliminary data.</text>
</comment>
<dbReference type="AlphaFoldDB" id="A0A561SFM9"/>
<protein>
    <recommendedName>
        <fullName evidence="4">Ig-like domain-containing protein</fullName>
    </recommendedName>
</protein>
<dbReference type="OrthoDB" id="9847256at2"/>
<keyword evidence="3" id="KW-1185">Reference proteome</keyword>
<reference evidence="2 3" key="1">
    <citation type="submission" date="2019-06" db="EMBL/GenBank/DDBJ databases">
        <title>Sequencing the genomes of 1000 actinobacteria strains.</title>
        <authorList>
            <person name="Klenk H.-P."/>
        </authorList>
    </citation>
    <scope>NUCLEOTIDE SEQUENCE [LARGE SCALE GENOMIC DNA]</scope>
    <source>
        <strain evidence="2 3">DSM 44826</strain>
    </source>
</reference>
<accession>A0A561SFM9</accession>
<evidence type="ECO:0000256" key="1">
    <source>
        <dbReference type="SAM" id="SignalP"/>
    </source>
</evidence>
<feature type="signal peptide" evidence="1">
    <location>
        <begin position="1"/>
        <end position="27"/>
    </location>
</feature>
<dbReference type="EMBL" id="VIWT01000005">
    <property type="protein sequence ID" value="TWF73659.1"/>
    <property type="molecule type" value="Genomic_DNA"/>
</dbReference>
<proteinExistence type="predicted"/>
<dbReference type="RefSeq" id="WP_145910608.1">
    <property type="nucleotide sequence ID" value="NZ_BAAAMZ010000001.1"/>
</dbReference>
<evidence type="ECO:0008006" key="4">
    <source>
        <dbReference type="Google" id="ProtNLM"/>
    </source>
</evidence>
<gene>
    <name evidence="2" type="ORF">FHX73_15275</name>
</gene>
<feature type="chain" id="PRO_5021990883" description="Ig-like domain-containing protein" evidence="1">
    <location>
        <begin position="28"/>
        <end position="124"/>
    </location>
</feature>
<evidence type="ECO:0000313" key="2">
    <source>
        <dbReference type="EMBL" id="TWF73659.1"/>
    </source>
</evidence>